<dbReference type="SUPFAM" id="SSF47413">
    <property type="entry name" value="lambda repressor-like DNA-binding domains"/>
    <property type="match status" value="1"/>
</dbReference>
<feature type="domain" description="HTH cro/C1-type" evidence="1">
    <location>
        <begin position="28"/>
        <end position="68"/>
    </location>
</feature>
<gene>
    <name evidence="2" type="ORF">HMPREF9460_01592</name>
</gene>
<comment type="caution">
    <text evidence="2">The sequence shown here is derived from an EMBL/GenBank/DDBJ whole genome shotgun (WGS) entry which is preliminary data.</text>
</comment>
<dbReference type="EMBL" id="ADLO01000054">
    <property type="protein sequence ID" value="KGF55758.1"/>
    <property type="molecule type" value="Genomic_DNA"/>
</dbReference>
<dbReference type="PROSITE" id="PS50943">
    <property type="entry name" value="HTH_CROC1"/>
    <property type="match status" value="1"/>
</dbReference>
<dbReference type="Proteomes" id="UP000029585">
    <property type="component" value="Unassembled WGS sequence"/>
</dbReference>
<protein>
    <recommendedName>
        <fullName evidence="1">HTH cro/C1-type domain-containing protein</fullName>
    </recommendedName>
</protein>
<organism evidence="2 3">
    <name type="scientific">Flavonifractor plautii 1_3_50AFAA</name>
    <dbReference type="NCBI Taxonomy" id="742738"/>
    <lineage>
        <taxon>Bacteria</taxon>
        <taxon>Bacillati</taxon>
        <taxon>Bacillota</taxon>
        <taxon>Clostridia</taxon>
        <taxon>Eubacteriales</taxon>
        <taxon>Oscillospiraceae</taxon>
        <taxon>Flavonifractor</taxon>
    </lineage>
</organism>
<dbReference type="GO" id="GO:0003677">
    <property type="term" value="F:DNA binding"/>
    <property type="evidence" value="ECO:0007669"/>
    <property type="project" value="InterPro"/>
</dbReference>
<proteinExistence type="predicted"/>
<name>A0A096B8M3_FLAPL</name>
<dbReference type="Pfam" id="PF01381">
    <property type="entry name" value="HTH_3"/>
    <property type="match status" value="1"/>
</dbReference>
<keyword evidence="3" id="KW-1185">Reference proteome</keyword>
<evidence type="ECO:0000313" key="3">
    <source>
        <dbReference type="Proteomes" id="UP000029585"/>
    </source>
</evidence>
<dbReference type="InterPro" id="IPR001387">
    <property type="entry name" value="Cro/C1-type_HTH"/>
</dbReference>
<dbReference type="InterPro" id="IPR010982">
    <property type="entry name" value="Lambda_DNA-bd_dom_sf"/>
</dbReference>
<dbReference type="PATRIC" id="fig|742738.3.peg.1640"/>
<evidence type="ECO:0000313" key="2">
    <source>
        <dbReference type="EMBL" id="KGF55758.1"/>
    </source>
</evidence>
<dbReference type="SMART" id="SM00530">
    <property type="entry name" value="HTH_XRE"/>
    <property type="match status" value="1"/>
</dbReference>
<dbReference type="Gene3D" id="1.10.260.40">
    <property type="entry name" value="lambda repressor-like DNA-binding domains"/>
    <property type="match status" value="1"/>
</dbReference>
<accession>A0A096B8M3</accession>
<dbReference type="CDD" id="cd00093">
    <property type="entry name" value="HTH_XRE"/>
    <property type="match status" value="1"/>
</dbReference>
<dbReference type="HOGENOM" id="CLU_1966742_0_0_9"/>
<reference evidence="2 3" key="1">
    <citation type="submission" date="2011-08" db="EMBL/GenBank/DDBJ databases">
        <title>The Genome Sequence of Clostridium orbiscindens 1_3_50AFAA.</title>
        <authorList>
            <consortium name="The Broad Institute Genome Sequencing Platform"/>
            <person name="Earl A."/>
            <person name="Ward D."/>
            <person name="Feldgarden M."/>
            <person name="Gevers D."/>
            <person name="Daigneault M."/>
            <person name="Strauss J."/>
            <person name="Allen-Vercoe E."/>
            <person name="Young S.K."/>
            <person name="Zeng Q."/>
            <person name="Gargeya S."/>
            <person name="Fitzgerald M."/>
            <person name="Haas B."/>
            <person name="Abouelleil A."/>
            <person name="Alvarado L."/>
            <person name="Arachchi H.M."/>
            <person name="Berlin A."/>
            <person name="Brown A."/>
            <person name="Chapman S.B."/>
            <person name="Chen Z."/>
            <person name="Dunbar C."/>
            <person name="Freedman E."/>
            <person name="Gearin G."/>
            <person name="Gellesch M."/>
            <person name="Goldberg J."/>
            <person name="Griggs A."/>
            <person name="Gujja S."/>
            <person name="Heiman D."/>
            <person name="Howarth C."/>
            <person name="Larson L."/>
            <person name="Lui A."/>
            <person name="MacDonald P.J.P."/>
            <person name="Montmayeur A."/>
            <person name="Murphy C."/>
            <person name="Neiman D."/>
            <person name="Pearson M."/>
            <person name="Priest M."/>
            <person name="Roberts A."/>
            <person name="Saif S."/>
            <person name="Shea T."/>
            <person name="Shenoy N."/>
            <person name="Sisk P."/>
            <person name="Stolte C."/>
            <person name="Sykes S."/>
            <person name="Wortman J."/>
            <person name="Nusbaum C."/>
            <person name="Birren B."/>
        </authorList>
    </citation>
    <scope>NUCLEOTIDE SEQUENCE [LARGE SCALE GENOMIC DNA]</scope>
    <source>
        <strain evidence="2 3">1_3_50AFAA</strain>
    </source>
</reference>
<evidence type="ECO:0000259" key="1">
    <source>
        <dbReference type="PROSITE" id="PS50943"/>
    </source>
</evidence>
<sequence length="127" mass="14580">MNFDKQLDVFSRNLSEIRRNGRYSYQSFSEKLRVGKSTVQAIESGDYNITLSTLITIANSLEIHPALLLMDLPIELDLTGTNRYYANLLMTYSALPEEQRSQFRNMIQRLECSLDGDHLEQNDTGVN</sequence>
<dbReference type="GeneID" id="63973519"/>
<dbReference type="AlphaFoldDB" id="A0A096B8M3"/>
<dbReference type="RefSeq" id="WP_007495465.1">
    <property type="nucleotide sequence ID" value="NZ_KN174162.1"/>
</dbReference>